<evidence type="ECO:0000256" key="1">
    <source>
        <dbReference type="SAM" id="Phobius"/>
    </source>
</evidence>
<reference evidence="3 4" key="1">
    <citation type="journal article" date="2018" name="Nat. Ecol. Evol.">
        <title>Genomic signatures of mitonuclear coevolution across populations of Tigriopus californicus.</title>
        <authorList>
            <person name="Barreto F.S."/>
            <person name="Watson E.T."/>
            <person name="Lima T.G."/>
            <person name="Willett C.S."/>
            <person name="Edmands S."/>
            <person name="Li W."/>
            <person name="Burton R.S."/>
        </authorList>
    </citation>
    <scope>NUCLEOTIDE SEQUENCE [LARGE SCALE GENOMIC DNA]</scope>
    <source>
        <strain evidence="3 4">San Diego</strain>
    </source>
</reference>
<dbReference type="PANTHER" id="PTHR11183">
    <property type="entry name" value="GLYCOGENIN SUBFAMILY MEMBER"/>
    <property type="match status" value="1"/>
</dbReference>
<keyword evidence="2" id="KW-0732">Signal</keyword>
<keyword evidence="1" id="KW-1133">Transmembrane helix</keyword>
<comment type="caution">
    <text evidence="3">The sequence shown here is derived from an EMBL/GenBank/DDBJ whole genome shotgun (WGS) entry which is preliminary data.</text>
</comment>
<evidence type="ECO:0008006" key="5">
    <source>
        <dbReference type="Google" id="ProtNLM"/>
    </source>
</evidence>
<dbReference type="SUPFAM" id="SSF53448">
    <property type="entry name" value="Nucleotide-diphospho-sugar transferases"/>
    <property type="match status" value="1"/>
</dbReference>
<organism evidence="3 4">
    <name type="scientific">Tigriopus californicus</name>
    <name type="common">Marine copepod</name>
    <dbReference type="NCBI Taxonomy" id="6832"/>
    <lineage>
        <taxon>Eukaryota</taxon>
        <taxon>Metazoa</taxon>
        <taxon>Ecdysozoa</taxon>
        <taxon>Arthropoda</taxon>
        <taxon>Crustacea</taxon>
        <taxon>Multicrustacea</taxon>
        <taxon>Hexanauplia</taxon>
        <taxon>Copepoda</taxon>
        <taxon>Harpacticoida</taxon>
        <taxon>Harpacticidae</taxon>
        <taxon>Tigriopus</taxon>
    </lineage>
</organism>
<dbReference type="AlphaFoldDB" id="A0A553NZ79"/>
<dbReference type="EMBL" id="VCGU01000009">
    <property type="protein sequence ID" value="TRY70741.1"/>
    <property type="molecule type" value="Genomic_DNA"/>
</dbReference>
<name>A0A553NZ79_TIGCA</name>
<dbReference type="OrthoDB" id="2014201at2759"/>
<proteinExistence type="predicted"/>
<evidence type="ECO:0000256" key="2">
    <source>
        <dbReference type="SAM" id="SignalP"/>
    </source>
</evidence>
<dbReference type="Proteomes" id="UP000318571">
    <property type="component" value="Chromosome 9"/>
</dbReference>
<feature type="chain" id="PRO_5021837025" description="Nucleotide-diphospho-sugar transferase domain-containing protein" evidence="2">
    <location>
        <begin position="21"/>
        <end position="420"/>
    </location>
</feature>
<protein>
    <recommendedName>
        <fullName evidence="5">Nucleotide-diphospho-sugar transferase domain-containing protein</fullName>
    </recommendedName>
</protein>
<evidence type="ECO:0000313" key="4">
    <source>
        <dbReference type="Proteomes" id="UP000318571"/>
    </source>
</evidence>
<keyword evidence="1" id="KW-0812">Transmembrane</keyword>
<feature type="signal peptide" evidence="2">
    <location>
        <begin position="1"/>
        <end position="20"/>
    </location>
</feature>
<evidence type="ECO:0000313" key="3">
    <source>
        <dbReference type="EMBL" id="TRY70741.1"/>
    </source>
</evidence>
<dbReference type="Gene3D" id="3.90.550.10">
    <property type="entry name" value="Spore Coat Polysaccharide Biosynthesis Protein SpsA, Chain A"/>
    <property type="match status" value="1"/>
</dbReference>
<dbReference type="InterPro" id="IPR050587">
    <property type="entry name" value="GNT1/Glycosyltrans_8"/>
</dbReference>
<keyword evidence="4" id="KW-1185">Reference proteome</keyword>
<sequence length="420" mass="48463">MFWVCLLIYWLKGNPKYAAALEEMNSKKICQFGPWFKFLFLALAIIAVAVLMFVWSNLRFREPGTKSNRGQSQNPLDYRKPWILPFAHSSATKRVASPSDFINCVHQPLVQDRGAVFKPQSELSGKRFAYVWYASSPQYLCSALVALKILQNHRSKLGPLPYELDYVLMFVDSTLTDKAFANLTEKWEYEGGVLQNVTSLAKFAKGKSTFYKPTYQKFHAFQLIKYDRLILMDSDGFTMHQLDHLFQLEFPPGIQLAAPQGYWFRDKGVVIGSDPKCRGETVVAVTTVMMVVEPSLQLYYRVRRHFGSLKIDTGKPNFDMDIVNKEFSCGDEVLILPKHYGTIDSEYNEMEPLSSITEVCRNQANIQFLHFTSRGKPWTRTGGENRVMYKQEILKEIRPIFHEWALKVRHICPETIQVDM</sequence>
<dbReference type="InterPro" id="IPR029044">
    <property type="entry name" value="Nucleotide-diphossugar_trans"/>
</dbReference>
<feature type="transmembrane region" description="Helical" evidence="1">
    <location>
        <begin position="36"/>
        <end position="58"/>
    </location>
</feature>
<dbReference type="STRING" id="6832.A0A553NZ79"/>
<accession>A0A553NZ79</accession>
<gene>
    <name evidence="3" type="ORF">TCAL_12816</name>
</gene>
<keyword evidence="1" id="KW-0472">Membrane</keyword>